<dbReference type="GO" id="GO:0015074">
    <property type="term" value="P:DNA integration"/>
    <property type="evidence" value="ECO:0007669"/>
    <property type="project" value="InterPro"/>
</dbReference>
<organism evidence="2 3">
    <name type="scientific">Streptomyces alfalfae</name>
    <dbReference type="NCBI Taxonomy" id="1642299"/>
    <lineage>
        <taxon>Bacteria</taxon>
        <taxon>Bacillati</taxon>
        <taxon>Actinomycetota</taxon>
        <taxon>Actinomycetes</taxon>
        <taxon>Kitasatosporales</taxon>
        <taxon>Streptomycetaceae</taxon>
        <taxon>Streptomyces</taxon>
    </lineage>
</organism>
<evidence type="ECO:0000313" key="3">
    <source>
        <dbReference type="Proteomes" id="UP000596130"/>
    </source>
</evidence>
<evidence type="ECO:0000313" key="2">
    <source>
        <dbReference type="EMBL" id="QQC92716.1"/>
    </source>
</evidence>
<dbReference type="AlphaFoldDB" id="A0A7T4PM08"/>
<dbReference type="InterPro" id="IPR011010">
    <property type="entry name" value="DNA_brk_join_enz"/>
</dbReference>
<evidence type="ECO:0000256" key="1">
    <source>
        <dbReference type="ARBA" id="ARBA00023172"/>
    </source>
</evidence>
<proteinExistence type="predicted"/>
<dbReference type="Proteomes" id="UP000596130">
    <property type="component" value="Chromosome"/>
</dbReference>
<dbReference type="InterPro" id="IPR050090">
    <property type="entry name" value="Tyrosine_recombinase_XerCD"/>
</dbReference>
<name>A0A7T4PM08_9ACTN</name>
<dbReference type="RefSeq" id="WP_198504381.1">
    <property type="nucleotide sequence ID" value="NZ_CP065959.1"/>
</dbReference>
<reference evidence="2 3" key="1">
    <citation type="submission" date="2020-12" db="EMBL/GenBank/DDBJ databases">
        <title>Identification and biosynthesis of polyene macrolides produced by Streptomyces alfalfae Men-myco-93-63.</title>
        <authorList>
            <person name="Liu D."/>
            <person name="Li Y."/>
            <person name="Liu L."/>
            <person name="Han X."/>
            <person name="Shen F."/>
        </authorList>
    </citation>
    <scope>NUCLEOTIDE SEQUENCE [LARGE SCALE GENOMIC DNA]</scope>
    <source>
        <strain evidence="2 3">Men-myco-93-63</strain>
    </source>
</reference>
<dbReference type="GO" id="GO:0006310">
    <property type="term" value="P:DNA recombination"/>
    <property type="evidence" value="ECO:0007669"/>
    <property type="project" value="UniProtKB-KW"/>
</dbReference>
<sequence>MLLISFSRAGWEQWGLDYEPLLPERMPVLLDDDLLFEDDSGPRPTVVANAWLRELPINGVPAWRSWWAYARGLAPWLEFLQRHGVDPFGGRDELRSALGGFAEYRLAGPLKERWDVETWNQRVNALSRFYGWCVENKHSTAVPFTYSWARRFTADGGPKEVRRNNATLRRAQRHVTMKYLEDEFAQLFVRALAGLGPDGMPDGFRGRMLGRNAAMAEFVLSSGVRAQEFTFLLKYEVPTLPPRRSPVPVPFPLGRAVTKGKKARESWVLYDALARMHQYLDLDRGTAAGRGLYRPAAPALNVCEADWEGGHVDGERRPWRLLLPEERLRLVDEAGQSPLVALQSTGAPFTDWDTVFRRTSRRIRRDFEPRFPIVSAHTLRHTMAMATLKRLTQGYYAQAAQLVKDTDEDAALALYLTRTEPLLVLRDLLGHTSVLTTELYVRRLDVRRIYREAYLRAGRAADLADPAAETEAAAEFADEEDC</sequence>
<accession>A0A7T4PM08</accession>
<dbReference type="PANTHER" id="PTHR30349:SF64">
    <property type="entry name" value="PROPHAGE INTEGRASE INTD-RELATED"/>
    <property type="match status" value="1"/>
</dbReference>
<dbReference type="EMBL" id="CP065959">
    <property type="protein sequence ID" value="QQC92716.1"/>
    <property type="molecule type" value="Genomic_DNA"/>
</dbReference>
<keyword evidence="1" id="KW-0233">DNA recombination</keyword>
<dbReference type="GO" id="GO:0003677">
    <property type="term" value="F:DNA binding"/>
    <property type="evidence" value="ECO:0007669"/>
    <property type="project" value="InterPro"/>
</dbReference>
<gene>
    <name evidence="2" type="ORF">I8755_33380</name>
</gene>
<dbReference type="InterPro" id="IPR013762">
    <property type="entry name" value="Integrase-like_cat_sf"/>
</dbReference>
<dbReference type="Gene3D" id="1.10.443.10">
    <property type="entry name" value="Intergrase catalytic core"/>
    <property type="match status" value="1"/>
</dbReference>
<dbReference type="PANTHER" id="PTHR30349">
    <property type="entry name" value="PHAGE INTEGRASE-RELATED"/>
    <property type="match status" value="1"/>
</dbReference>
<dbReference type="SUPFAM" id="SSF56349">
    <property type="entry name" value="DNA breaking-rejoining enzymes"/>
    <property type="match status" value="1"/>
</dbReference>
<protein>
    <submittedName>
        <fullName evidence="2">Site-specific integrase</fullName>
    </submittedName>
</protein>